<evidence type="ECO:0000256" key="4">
    <source>
        <dbReference type="SAM" id="MobiDB-lite"/>
    </source>
</evidence>
<dbReference type="PROSITE" id="PS00041">
    <property type="entry name" value="HTH_ARAC_FAMILY_1"/>
    <property type="match status" value="1"/>
</dbReference>
<keyword evidence="3" id="KW-0804">Transcription</keyword>
<organism evidence="6 7">
    <name type="scientific">Saccharibacillus endophyticus</name>
    <dbReference type="NCBI Taxonomy" id="2060666"/>
    <lineage>
        <taxon>Bacteria</taxon>
        <taxon>Bacillati</taxon>
        <taxon>Bacillota</taxon>
        <taxon>Bacilli</taxon>
        <taxon>Bacillales</taxon>
        <taxon>Paenibacillaceae</taxon>
        <taxon>Saccharibacillus</taxon>
    </lineage>
</organism>
<evidence type="ECO:0000259" key="5">
    <source>
        <dbReference type="PROSITE" id="PS01124"/>
    </source>
</evidence>
<accession>A0ABQ1ZRR0</accession>
<name>A0ABQ1ZRR0_9BACL</name>
<dbReference type="PROSITE" id="PS01124">
    <property type="entry name" value="HTH_ARAC_FAMILY_2"/>
    <property type="match status" value="1"/>
</dbReference>
<dbReference type="PANTHER" id="PTHR43280">
    <property type="entry name" value="ARAC-FAMILY TRANSCRIPTIONAL REGULATOR"/>
    <property type="match status" value="1"/>
</dbReference>
<dbReference type="InterPro" id="IPR018062">
    <property type="entry name" value="HTH_AraC-typ_CS"/>
</dbReference>
<dbReference type="Pfam" id="PF12833">
    <property type="entry name" value="HTH_18"/>
    <property type="match status" value="1"/>
</dbReference>
<dbReference type="Proteomes" id="UP000605427">
    <property type="component" value="Unassembled WGS sequence"/>
</dbReference>
<dbReference type="Gene3D" id="1.10.10.60">
    <property type="entry name" value="Homeodomain-like"/>
    <property type="match status" value="2"/>
</dbReference>
<comment type="caution">
    <text evidence="6">The sequence shown here is derived from an EMBL/GenBank/DDBJ whole genome shotgun (WGS) entry which is preliminary data.</text>
</comment>
<feature type="compositionally biased region" description="Basic and acidic residues" evidence="4">
    <location>
        <begin position="1"/>
        <end position="10"/>
    </location>
</feature>
<dbReference type="EMBL" id="BMDD01000001">
    <property type="protein sequence ID" value="GGH73603.1"/>
    <property type="molecule type" value="Genomic_DNA"/>
</dbReference>
<dbReference type="InterPro" id="IPR018060">
    <property type="entry name" value="HTH_AraC"/>
</dbReference>
<dbReference type="SMART" id="SM00342">
    <property type="entry name" value="HTH_ARAC"/>
    <property type="match status" value="1"/>
</dbReference>
<evidence type="ECO:0000313" key="6">
    <source>
        <dbReference type="EMBL" id="GGH73603.1"/>
    </source>
</evidence>
<keyword evidence="1" id="KW-0805">Transcription regulation</keyword>
<keyword evidence="2" id="KW-0238">DNA-binding</keyword>
<protein>
    <recommendedName>
        <fullName evidence="5">HTH araC/xylS-type domain-containing protein</fullName>
    </recommendedName>
</protein>
<reference evidence="7" key="1">
    <citation type="journal article" date="2019" name="Int. J. Syst. Evol. Microbiol.">
        <title>The Global Catalogue of Microorganisms (GCM) 10K type strain sequencing project: providing services to taxonomists for standard genome sequencing and annotation.</title>
        <authorList>
            <consortium name="The Broad Institute Genomics Platform"/>
            <consortium name="The Broad Institute Genome Sequencing Center for Infectious Disease"/>
            <person name="Wu L."/>
            <person name="Ma J."/>
        </authorList>
    </citation>
    <scope>NUCLEOTIDE SEQUENCE [LARGE SCALE GENOMIC DNA]</scope>
    <source>
        <strain evidence="7">CCM 8702</strain>
    </source>
</reference>
<feature type="domain" description="HTH araC/xylS-type" evidence="5">
    <location>
        <begin position="171"/>
        <end position="269"/>
    </location>
</feature>
<dbReference type="SUPFAM" id="SSF46689">
    <property type="entry name" value="Homeodomain-like"/>
    <property type="match status" value="2"/>
</dbReference>
<dbReference type="InterPro" id="IPR009057">
    <property type="entry name" value="Homeodomain-like_sf"/>
</dbReference>
<sequence>MSGMEKRRSEINGTVTKNQEKTDEIPTSFSAFADDRELLRNLARSRQNQHLHHDLPTERKMLQYIREGRGEELEAFLTDWGQREDFGILSRSSLLRHKKNLTICGITLYTRAAIEGGLNAEIAFTLSDLLIQRVEEQHSPEDVDRLSTVAVREFAQRVRQARESSGSGTFEACRQYIFNHLYEELPLSRLGAATGLNPSYLSRLCKKETGLSLSAYIRREKVEEAKRLLELNEYTLSEICVLLRFNDQSHFTQVFKAWSGVTPGAYRKRFAKKN</sequence>
<keyword evidence="7" id="KW-1185">Reference proteome</keyword>
<proteinExistence type="predicted"/>
<evidence type="ECO:0000256" key="2">
    <source>
        <dbReference type="ARBA" id="ARBA00023125"/>
    </source>
</evidence>
<evidence type="ECO:0000256" key="1">
    <source>
        <dbReference type="ARBA" id="ARBA00023015"/>
    </source>
</evidence>
<evidence type="ECO:0000256" key="3">
    <source>
        <dbReference type="ARBA" id="ARBA00023163"/>
    </source>
</evidence>
<gene>
    <name evidence="6" type="ORF">GCM10007362_12870</name>
</gene>
<feature type="region of interest" description="Disordered" evidence="4">
    <location>
        <begin position="1"/>
        <end position="27"/>
    </location>
</feature>
<dbReference type="PANTHER" id="PTHR43280:SF34">
    <property type="entry name" value="ARAC-FAMILY TRANSCRIPTIONAL REGULATOR"/>
    <property type="match status" value="1"/>
</dbReference>
<evidence type="ECO:0000313" key="7">
    <source>
        <dbReference type="Proteomes" id="UP000605427"/>
    </source>
</evidence>